<feature type="domain" description="Reverse transcriptase" evidence="1">
    <location>
        <begin position="1"/>
        <end position="129"/>
    </location>
</feature>
<name>A0AAN8QHX4_PATCE</name>
<accession>A0AAN8QHX4</accession>
<dbReference type="EMBL" id="JAZGQO010000001">
    <property type="protein sequence ID" value="KAK6196004.1"/>
    <property type="molecule type" value="Genomic_DNA"/>
</dbReference>
<reference evidence="2 3" key="1">
    <citation type="submission" date="2024-01" db="EMBL/GenBank/DDBJ databases">
        <title>The genome of the rayed Mediterranean limpet Patella caerulea (Linnaeus, 1758).</title>
        <authorList>
            <person name="Anh-Thu Weber A."/>
            <person name="Halstead-Nussloch G."/>
        </authorList>
    </citation>
    <scope>NUCLEOTIDE SEQUENCE [LARGE SCALE GENOMIC DNA]</scope>
    <source>
        <strain evidence="2">AATW-2023a</strain>
        <tissue evidence="2">Whole specimen</tissue>
    </source>
</reference>
<comment type="caution">
    <text evidence="2">The sequence shown here is derived from an EMBL/GenBank/DDBJ whole genome shotgun (WGS) entry which is preliminary data.</text>
</comment>
<dbReference type="InterPro" id="IPR000477">
    <property type="entry name" value="RT_dom"/>
</dbReference>
<organism evidence="2 3">
    <name type="scientific">Patella caerulea</name>
    <name type="common">Rayed Mediterranean limpet</name>
    <dbReference type="NCBI Taxonomy" id="87958"/>
    <lineage>
        <taxon>Eukaryota</taxon>
        <taxon>Metazoa</taxon>
        <taxon>Spiralia</taxon>
        <taxon>Lophotrochozoa</taxon>
        <taxon>Mollusca</taxon>
        <taxon>Gastropoda</taxon>
        <taxon>Patellogastropoda</taxon>
        <taxon>Patelloidea</taxon>
        <taxon>Patellidae</taxon>
        <taxon>Patella</taxon>
    </lineage>
</organism>
<dbReference type="Proteomes" id="UP001347796">
    <property type="component" value="Unassembled WGS sequence"/>
</dbReference>
<proteinExistence type="predicted"/>
<dbReference type="AlphaFoldDB" id="A0AAN8QHX4"/>
<dbReference type="PANTHER" id="PTHR33332">
    <property type="entry name" value="REVERSE TRANSCRIPTASE DOMAIN-CONTAINING PROTEIN"/>
    <property type="match status" value="1"/>
</dbReference>
<dbReference type="PROSITE" id="PS50878">
    <property type="entry name" value="RT_POL"/>
    <property type="match status" value="1"/>
</dbReference>
<sequence length="129" mass="14448">MAILVYIERKHYSTKTLTLKLCNDVLWGMEHQQLTAFIAVDLSAAFDTVHHQLLLDVLETSFGVRSKAKRWIASYLTDRNFEVHVHDSCSDASNINLSVPQGSINGPVLFTCFDSTLQYSICDGINLIG</sequence>
<dbReference type="Pfam" id="PF00078">
    <property type="entry name" value="RVT_1"/>
    <property type="match status" value="1"/>
</dbReference>
<evidence type="ECO:0000259" key="1">
    <source>
        <dbReference type="PROSITE" id="PS50878"/>
    </source>
</evidence>
<keyword evidence="3" id="KW-1185">Reference proteome</keyword>
<protein>
    <recommendedName>
        <fullName evidence="1">Reverse transcriptase domain-containing protein</fullName>
    </recommendedName>
</protein>
<evidence type="ECO:0000313" key="2">
    <source>
        <dbReference type="EMBL" id="KAK6196004.1"/>
    </source>
</evidence>
<evidence type="ECO:0000313" key="3">
    <source>
        <dbReference type="Proteomes" id="UP001347796"/>
    </source>
</evidence>
<gene>
    <name evidence="2" type="ORF">SNE40_001314</name>
</gene>